<sequence>MADVTTTSSDAAAQRAAEQARLRKERREAKIKSGGSARLNRITGMGGRVTGDSEPTADSAPAPVTITASPPSPFPPAAPAAKPQVPVATHKDPEEVDISQHYYAPQATTRRVPPPAAASPVPEGPNLSDVQLRQMMLGLDRPQQQTPVNGAGASPQQEEDPIMKMMSQMMGGNMPGGASPFAGMPIPQQQTAVQPPTRSVTVWRILHALFAIGLGIFFAFTTPFTGSKIERELSVIAYDARTEEEDQRQKIFFWAFATAEVLLLSSRFLFDKASTRSTGFVATALSYLPQPYRGYLEVGQRYVQIFNAVRSDLLTCIFVLGVCTWLKA</sequence>
<keyword evidence="1 5" id="KW-0812">Transmembrane</keyword>
<evidence type="ECO:0000256" key="5">
    <source>
        <dbReference type="SAM" id="Phobius"/>
    </source>
</evidence>
<organism evidence="6 7">
    <name type="scientific">Cladobotryum mycophilum</name>
    <dbReference type="NCBI Taxonomy" id="491253"/>
    <lineage>
        <taxon>Eukaryota</taxon>
        <taxon>Fungi</taxon>
        <taxon>Dikarya</taxon>
        <taxon>Ascomycota</taxon>
        <taxon>Pezizomycotina</taxon>
        <taxon>Sordariomycetes</taxon>
        <taxon>Hypocreomycetidae</taxon>
        <taxon>Hypocreales</taxon>
        <taxon>Hypocreaceae</taxon>
        <taxon>Cladobotryum</taxon>
    </lineage>
</organism>
<feature type="transmembrane region" description="Helical" evidence="5">
    <location>
        <begin position="251"/>
        <end position="270"/>
    </location>
</feature>
<dbReference type="PANTHER" id="PTHR28263">
    <property type="entry name" value="GOLGI TO ER TRAFFIC PROTEIN 2"/>
    <property type="match status" value="1"/>
</dbReference>
<keyword evidence="2 5" id="KW-1133">Transmembrane helix</keyword>
<dbReference type="Proteomes" id="UP001338125">
    <property type="component" value="Unassembled WGS sequence"/>
</dbReference>
<feature type="compositionally biased region" description="Basic and acidic residues" evidence="4">
    <location>
        <begin position="18"/>
        <end position="31"/>
    </location>
</feature>
<feature type="compositionally biased region" description="Low complexity" evidence="4">
    <location>
        <begin position="1"/>
        <end position="17"/>
    </location>
</feature>
<feature type="transmembrane region" description="Helical" evidence="5">
    <location>
        <begin position="202"/>
        <end position="221"/>
    </location>
</feature>
<evidence type="ECO:0000256" key="4">
    <source>
        <dbReference type="SAM" id="MobiDB-lite"/>
    </source>
</evidence>
<proteinExistence type="predicted"/>
<evidence type="ECO:0000256" key="3">
    <source>
        <dbReference type="ARBA" id="ARBA00023136"/>
    </source>
</evidence>
<gene>
    <name evidence="6" type="ORF">PT974_02445</name>
</gene>
<comment type="caution">
    <text evidence="6">The sequence shown here is derived from an EMBL/GenBank/DDBJ whole genome shotgun (WGS) entry which is preliminary data.</text>
</comment>
<reference evidence="6 7" key="1">
    <citation type="submission" date="2024-01" db="EMBL/GenBank/DDBJ databases">
        <title>Complete genome of Cladobotryum mycophilum ATHUM6906.</title>
        <authorList>
            <person name="Christinaki A.C."/>
            <person name="Myridakis A.I."/>
            <person name="Kouvelis V.N."/>
        </authorList>
    </citation>
    <scope>NUCLEOTIDE SEQUENCE [LARGE SCALE GENOMIC DNA]</scope>
    <source>
        <strain evidence="6 7">ATHUM6906</strain>
    </source>
</reference>
<dbReference type="InterPro" id="IPR028143">
    <property type="entry name" value="Get2/sif1"/>
</dbReference>
<evidence type="ECO:0000313" key="6">
    <source>
        <dbReference type="EMBL" id="KAK5997093.1"/>
    </source>
</evidence>
<dbReference type="EMBL" id="JAVFKD010000002">
    <property type="protein sequence ID" value="KAK5997093.1"/>
    <property type="molecule type" value="Genomic_DNA"/>
</dbReference>
<accession>A0ABR0SY45</accession>
<evidence type="ECO:0000256" key="2">
    <source>
        <dbReference type="ARBA" id="ARBA00022989"/>
    </source>
</evidence>
<feature type="compositionally biased region" description="Low complexity" evidence="4">
    <location>
        <begin position="79"/>
        <end position="88"/>
    </location>
</feature>
<feature type="region of interest" description="Disordered" evidence="4">
    <location>
        <begin position="1"/>
        <end position="90"/>
    </location>
</feature>
<dbReference type="PANTHER" id="PTHR28263:SF1">
    <property type="entry name" value="GOLGI TO ER TRAFFIC PROTEIN 2"/>
    <property type="match status" value="1"/>
</dbReference>
<name>A0ABR0SY45_9HYPO</name>
<evidence type="ECO:0008006" key="8">
    <source>
        <dbReference type="Google" id="ProtNLM"/>
    </source>
</evidence>
<evidence type="ECO:0000313" key="7">
    <source>
        <dbReference type="Proteomes" id="UP001338125"/>
    </source>
</evidence>
<keyword evidence="7" id="KW-1185">Reference proteome</keyword>
<feature type="region of interest" description="Disordered" evidence="4">
    <location>
        <begin position="104"/>
        <end position="127"/>
    </location>
</feature>
<protein>
    <recommendedName>
        <fullName evidence="8">GET complex subunit GET2</fullName>
    </recommendedName>
</protein>
<keyword evidence="3 5" id="KW-0472">Membrane</keyword>
<dbReference type="Pfam" id="PF08690">
    <property type="entry name" value="GET2"/>
    <property type="match status" value="1"/>
</dbReference>
<evidence type="ECO:0000256" key="1">
    <source>
        <dbReference type="ARBA" id="ARBA00022692"/>
    </source>
</evidence>